<evidence type="ECO:0000256" key="8">
    <source>
        <dbReference type="ARBA" id="ARBA00022837"/>
    </source>
</evidence>
<keyword evidence="5 9" id="KW-0645">Protease</keyword>
<dbReference type="RefSeq" id="WP_188652799.1">
    <property type="nucleotide sequence ID" value="NZ_BMIN01000006.1"/>
</dbReference>
<evidence type="ECO:0000256" key="9">
    <source>
        <dbReference type="PROSITE-ProRule" id="PRU01240"/>
    </source>
</evidence>
<keyword evidence="8" id="KW-0106">Calcium</keyword>
<evidence type="ECO:0000256" key="4">
    <source>
        <dbReference type="ARBA" id="ARBA00022525"/>
    </source>
</evidence>
<dbReference type="InterPro" id="IPR000209">
    <property type="entry name" value="Peptidase_S8/S53_dom"/>
</dbReference>
<gene>
    <name evidence="13" type="ORF">GCM10011389_17160</name>
</gene>
<feature type="active site" description="Charge relay system" evidence="9">
    <location>
        <position position="435"/>
    </location>
</feature>
<dbReference type="InterPro" id="IPR023827">
    <property type="entry name" value="Peptidase_S8_Asp-AS"/>
</dbReference>
<dbReference type="InterPro" id="IPR023828">
    <property type="entry name" value="Peptidase_S8_Ser-AS"/>
</dbReference>
<evidence type="ECO:0000313" key="13">
    <source>
        <dbReference type="EMBL" id="GGD10204.1"/>
    </source>
</evidence>
<evidence type="ECO:0000313" key="14">
    <source>
        <dbReference type="Proteomes" id="UP000642571"/>
    </source>
</evidence>
<dbReference type="Proteomes" id="UP000642571">
    <property type="component" value="Unassembled WGS sequence"/>
</dbReference>
<comment type="similarity">
    <text evidence="3 9 10">Belongs to the peptidase S8 family.</text>
</comment>
<evidence type="ECO:0000256" key="6">
    <source>
        <dbReference type="ARBA" id="ARBA00022801"/>
    </source>
</evidence>
<dbReference type="PROSITE" id="PS00136">
    <property type="entry name" value="SUBTILASE_ASP"/>
    <property type="match status" value="1"/>
</dbReference>
<feature type="signal peptide" evidence="11">
    <location>
        <begin position="1"/>
        <end position="23"/>
    </location>
</feature>
<feature type="active site" description="Charge relay system" evidence="9">
    <location>
        <position position="192"/>
    </location>
</feature>
<evidence type="ECO:0000256" key="11">
    <source>
        <dbReference type="SAM" id="SignalP"/>
    </source>
</evidence>
<dbReference type="Gene3D" id="3.40.50.200">
    <property type="entry name" value="Peptidase S8/S53 domain"/>
    <property type="match status" value="1"/>
</dbReference>
<evidence type="ECO:0000256" key="10">
    <source>
        <dbReference type="RuleBase" id="RU003355"/>
    </source>
</evidence>
<evidence type="ECO:0000259" key="12">
    <source>
        <dbReference type="Pfam" id="PF00082"/>
    </source>
</evidence>
<dbReference type="InterPro" id="IPR015500">
    <property type="entry name" value="Peptidase_S8_subtilisin-rel"/>
</dbReference>
<dbReference type="PANTHER" id="PTHR43806">
    <property type="entry name" value="PEPTIDASE S8"/>
    <property type="match status" value="1"/>
</dbReference>
<sequence>MKKLFGLVLSLVLALGVVSPVSAKGQEEQTTFTVVFKNDQIDRASIENLGGTITYEVPEIGLAQVEAPSDFAKKAVNLEGVTAANPTLTFEAPEVASIPFESSSVSTEDAALWETYQWDIKRLTNNGATFEEHSGSHDVVVGIIDTGIDLNHPDVQKNLLPGSKNFVPAGGIYGADKSEKADPTDVQDRNGHGTHVAGSIAANGAMLGVAPNAGFKAYRVFGAEGGAQSAWIMAAIVSAANDGVDVINMSLGGICSKGQVYYHNPVTGEKERLGSDIAEYVAYQKAAKYAEKKGALIVTSAGNDAINAGNPRTVTDLANEKYGELGYEFQGASVYAPGDLPNVVTVSSTGPEDELALYSTYGNGYVDVAAPGGNYELYLEYLRAGKLNEYLSNQLQINEFAFSTVPSVEYTYNKDGSIRNYRYVEPSYGWKVGTSMAAPKVAAIAALLFDEHSGASPKDVKVMLQQTAEDIGVTGHDKEFGHGLTTVYSAFE</sequence>
<evidence type="ECO:0000256" key="5">
    <source>
        <dbReference type="ARBA" id="ARBA00022670"/>
    </source>
</evidence>
<evidence type="ECO:0000256" key="1">
    <source>
        <dbReference type="ARBA" id="ARBA00001913"/>
    </source>
</evidence>
<feature type="active site" description="Charge relay system" evidence="9">
    <location>
        <position position="145"/>
    </location>
</feature>
<dbReference type="InterPro" id="IPR050131">
    <property type="entry name" value="Peptidase_S8_subtilisin-like"/>
</dbReference>
<dbReference type="PRINTS" id="PR00723">
    <property type="entry name" value="SUBTILISIN"/>
</dbReference>
<reference evidence="14" key="1">
    <citation type="journal article" date="2019" name="Int. J. Syst. Evol. Microbiol.">
        <title>The Global Catalogue of Microorganisms (GCM) 10K type strain sequencing project: providing services to taxonomists for standard genome sequencing and annotation.</title>
        <authorList>
            <consortium name="The Broad Institute Genomics Platform"/>
            <consortium name="The Broad Institute Genome Sequencing Center for Infectious Disease"/>
            <person name="Wu L."/>
            <person name="Ma J."/>
        </authorList>
    </citation>
    <scope>NUCLEOTIDE SEQUENCE [LARGE SCALE GENOMIC DNA]</scope>
    <source>
        <strain evidence="14">CGMCC 1.15353</strain>
    </source>
</reference>
<dbReference type="PROSITE" id="PS00137">
    <property type="entry name" value="SUBTILASE_HIS"/>
    <property type="match status" value="1"/>
</dbReference>
<keyword evidence="7 9" id="KW-0720">Serine protease</keyword>
<protein>
    <submittedName>
        <fullName evidence="13">Peptidase S8</fullName>
    </submittedName>
</protein>
<name>A0ABQ1Q201_9BACI</name>
<feature type="domain" description="Peptidase S8/S53" evidence="12">
    <location>
        <begin position="137"/>
        <end position="483"/>
    </location>
</feature>
<evidence type="ECO:0000256" key="2">
    <source>
        <dbReference type="ARBA" id="ARBA00004613"/>
    </source>
</evidence>
<comment type="subcellular location">
    <subcellularLocation>
        <location evidence="2">Secreted</location>
    </subcellularLocation>
</comment>
<keyword evidence="6 9" id="KW-0378">Hydrolase</keyword>
<dbReference type="PROSITE" id="PS51892">
    <property type="entry name" value="SUBTILASE"/>
    <property type="match status" value="1"/>
</dbReference>
<keyword evidence="11" id="KW-0732">Signal</keyword>
<dbReference type="Pfam" id="PF00082">
    <property type="entry name" value="Peptidase_S8"/>
    <property type="match status" value="1"/>
</dbReference>
<dbReference type="PANTHER" id="PTHR43806:SF11">
    <property type="entry name" value="CEREVISIN-RELATED"/>
    <property type="match status" value="1"/>
</dbReference>
<organism evidence="13 14">
    <name type="scientific">Pontibacillus salipaludis</name>
    <dbReference type="NCBI Taxonomy" id="1697394"/>
    <lineage>
        <taxon>Bacteria</taxon>
        <taxon>Bacillati</taxon>
        <taxon>Bacillota</taxon>
        <taxon>Bacilli</taxon>
        <taxon>Bacillales</taxon>
        <taxon>Bacillaceae</taxon>
        <taxon>Pontibacillus</taxon>
    </lineage>
</organism>
<dbReference type="InterPro" id="IPR036852">
    <property type="entry name" value="Peptidase_S8/S53_dom_sf"/>
</dbReference>
<proteinExistence type="inferred from homology"/>
<evidence type="ECO:0000256" key="7">
    <source>
        <dbReference type="ARBA" id="ARBA00022825"/>
    </source>
</evidence>
<evidence type="ECO:0000256" key="3">
    <source>
        <dbReference type="ARBA" id="ARBA00011073"/>
    </source>
</evidence>
<dbReference type="EMBL" id="BMIN01000006">
    <property type="protein sequence ID" value="GGD10204.1"/>
    <property type="molecule type" value="Genomic_DNA"/>
</dbReference>
<dbReference type="InterPro" id="IPR022398">
    <property type="entry name" value="Peptidase_S8_His-AS"/>
</dbReference>
<comment type="caution">
    <text evidence="13">The sequence shown here is derived from an EMBL/GenBank/DDBJ whole genome shotgun (WGS) entry which is preliminary data.</text>
</comment>
<feature type="chain" id="PRO_5045314664" evidence="11">
    <location>
        <begin position="24"/>
        <end position="492"/>
    </location>
</feature>
<dbReference type="PROSITE" id="PS00138">
    <property type="entry name" value="SUBTILASE_SER"/>
    <property type="match status" value="1"/>
</dbReference>
<dbReference type="SUPFAM" id="SSF52743">
    <property type="entry name" value="Subtilisin-like"/>
    <property type="match status" value="1"/>
</dbReference>
<keyword evidence="14" id="KW-1185">Reference proteome</keyword>
<comment type="cofactor">
    <cofactor evidence="1">
        <name>Ca(2+)</name>
        <dbReference type="ChEBI" id="CHEBI:29108"/>
    </cofactor>
</comment>
<keyword evidence="4" id="KW-0964">Secreted</keyword>
<accession>A0ABQ1Q201</accession>